<dbReference type="Pfam" id="PF11964">
    <property type="entry name" value="SpoIIAA-like"/>
    <property type="match status" value="2"/>
</dbReference>
<protein>
    <recommendedName>
        <fullName evidence="3">STAS/SEC14 domain-containing protein</fullName>
    </recommendedName>
</protein>
<dbReference type="AlphaFoldDB" id="Q6AK92"/>
<dbReference type="HOGENOM" id="CLU_1106484_0_0_7"/>
<organism evidence="1 2">
    <name type="scientific">Desulfotalea psychrophila (strain LSv54 / DSM 12343)</name>
    <dbReference type="NCBI Taxonomy" id="177439"/>
    <lineage>
        <taxon>Bacteria</taxon>
        <taxon>Pseudomonadati</taxon>
        <taxon>Thermodesulfobacteriota</taxon>
        <taxon>Desulfobulbia</taxon>
        <taxon>Desulfobulbales</taxon>
        <taxon>Desulfocapsaceae</taxon>
        <taxon>Desulfotalea</taxon>
    </lineage>
</organism>
<evidence type="ECO:0000313" key="2">
    <source>
        <dbReference type="Proteomes" id="UP000000602"/>
    </source>
</evidence>
<evidence type="ECO:0000313" key="1">
    <source>
        <dbReference type="EMBL" id="CAG37234.1"/>
    </source>
</evidence>
<dbReference type="InterPro" id="IPR021866">
    <property type="entry name" value="SpoIIAA-like"/>
</dbReference>
<dbReference type="SUPFAM" id="SSF52091">
    <property type="entry name" value="SpoIIaa-like"/>
    <property type="match status" value="2"/>
</dbReference>
<evidence type="ECO:0008006" key="3">
    <source>
        <dbReference type="Google" id="ProtNLM"/>
    </source>
</evidence>
<dbReference type="EMBL" id="CR522870">
    <property type="protein sequence ID" value="CAG37234.1"/>
    <property type="molecule type" value="Genomic_DNA"/>
</dbReference>
<name>Q6AK92_DESPS</name>
<sequence length="242" mass="27592">MIEKIADLPEGTIGFKMTGKITKDDYEKVVNPAIECGLIENNRLKMLCQMGPEFDGYTSGAAWDDTQLGLKHWKGFERLAIVSDVPWVKTLLRAMAFTLPCPVKIFELDEYLQARLWLSESLGTVHTNFNNNGLLTVKLIGQLEPSVYENFSKELDSYFASAEPVHLLLDLRDFNGWQGLAGVIEHLHLVIQHRHVPKKIAIVGNKKWQKLAERIFSKFISAEVQYFEETRADSAQTWIQPK</sequence>
<dbReference type="InterPro" id="IPR036513">
    <property type="entry name" value="STAS_dom_sf"/>
</dbReference>
<dbReference type="OrthoDB" id="9811577at2"/>
<dbReference type="Proteomes" id="UP000000602">
    <property type="component" value="Chromosome"/>
</dbReference>
<accession>Q6AK92</accession>
<dbReference type="eggNOG" id="ENOG5032Z4S">
    <property type="taxonomic scope" value="Bacteria"/>
</dbReference>
<gene>
    <name evidence="1" type="ordered locus">DP2505</name>
</gene>
<keyword evidence="2" id="KW-1185">Reference proteome</keyword>
<proteinExistence type="predicted"/>
<dbReference type="KEGG" id="dps:DP2505"/>
<dbReference type="Gene3D" id="3.40.50.10600">
    <property type="entry name" value="SpoIIaa-like domains"/>
    <property type="match status" value="2"/>
</dbReference>
<dbReference type="RefSeq" id="WP_011189746.1">
    <property type="nucleotide sequence ID" value="NC_006138.1"/>
</dbReference>
<dbReference type="InterPro" id="IPR038396">
    <property type="entry name" value="SpoIIAA-like_sf"/>
</dbReference>
<reference evidence="2" key="1">
    <citation type="journal article" date="2004" name="Environ. Microbiol.">
        <title>The genome of Desulfotalea psychrophila, a sulfate-reducing bacterium from permanently cold Arctic sediments.</title>
        <authorList>
            <person name="Rabus R."/>
            <person name="Ruepp A."/>
            <person name="Frickey T."/>
            <person name="Rattei T."/>
            <person name="Fartmann B."/>
            <person name="Stark M."/>
            <person name="Bauer M."/>
            <person name="Zibat A."/>
            <person name="Lombardot T."/>
            <person name="Becker I."/>
            <person name="Amann J."/>
            <person name="Gellner K."/>
            <person name="Teeling H."/>
            <person name="Leuschner W.D."/>
            <person name="Gloeckner F.-O."/>
            <person name="Lupas A.N."/>
            <person name="Amann R."/>
            <person name="Klenk H.-P."/>
        </authorList>
    </citation>
    <scope>NUCLEOTIDE SEQUENCE [LARGE SCALE GENOMIC DNA]</scope>
    <source>
        <strain evidence="2">DSM 12343 / LSv54</strain>
    </source>
</reference>